<dbReference type="GeneID" id="105903888"/>
<accession>A0A8M1K951</accession>
<feature type="compositionally biased region" description="Basic and acidic residues" evidence="7">
    <location>
        <begin position="954"/>
        <end position="965"/>
    </location>
</feature>
<feature type="domain" description="PDZ" evidence="8">
    <location>
        <begin position="1269"/>
        <end position="1354"/>
    </location>
</feature>
<dbReference type="InterPro" id="IPR001478">
    <property type="entry name" value="PDZ"/>
</dbReference>
<evidence type="ECO:0000313" key="11">
    <source>
        <dbReference type="RefSeq" id="XP_042559025.1"/>
    </source>
</evidence>
<feature type="domain" description="PDZ" evidence="8">
    <location>
        <begin position="1526"/>
        <end position="1608"/>
    </location>
</feature>
<keyword evidence="5" id="KW-0472">Membrane</keyword>
<dbReference type="KEGG" id="char:105903888"/>
<dbReference type="CDD" id="cd06669">
    <property type="entry name" value="PDZ5_MUPP1-like"/>
    <property type="match status" value="1"/>
</dbReference>
<feature type="compositionally biased region" description="Polar residues" evidence="7">
    <location>
        <begin position="801"/>
        <end position="814"/>
    </location>
</feature>
<dbReference type="SMART" id="SM00228">
    <property type="entry name" value="PDZ"/>
    <property type="match status" value="12"/>
</dbReference>
<dbReference type="CDD" id="cd06671">
    <property type="entry name" value="PDZ7_MUPP1-PD6_PATJ-like"/>
    <property type="match status" value="1"/>
</dbReference>
<feature type="region of interest" description="Disordered" evidence="7">
    <location>
        <begin position="1357"/>
        <end position="1387"/>
    </location>
</feature>
<dbReference type="OrthoDB" id="6022711at2759"/>
<keyword evidence="3" id="KW-0597">Phosphoprotein</keyword>
<feature type="compositionally biased region" description="Polar residues" evidence="7">
    <location>
        <begin position="1628"/>
        <end position="1647"/>
    </location>
</feature>
<name>A0A8M1K951_CLUHA</name>
<dbReference type="InterPro" id="IPR051342">
    <property type="entry name" value="PDZ_scaffold"/>
</dbReference>
<feature type="region of interest" description="Disordered" evidence="7">
    <location>
        <begin position="1628"/>
        <end position="1658"/>
    </location>
</feature>
<feature type="coiled-coil region" evidence="6">
    <location>
        <begin position="619"/>
        <end position="646"/>
    </location>
</feature>
<dbReference type="Proteomes" id="UP000515152">
    <property type="component" value="Chromosome 22"/>
</dbReference>
<feature type="domain" description="PDZ" evidence="8">
    <location>
        <begin position="1776"/>
        <end position="1859"/>
    </location>
</feature>
<feature type="domain" description="PDZ" evidence="8">
    <location>
        <begin position="131"/>
        <end position="217"/>
    </location>
</feature>
<dbReference type="InterPro" id="IPR004172">
    <property type="entry name" value="L27_dom"/>
</dbReference>
<dbReference type="CDD" id="cd06676">
    <property type="entry name" value="PDZ13_MUPP1-like"/>
    <property type="match status" value="1"/>
</dbReference>
<keyword evidence="10" id="KW-1185">Reference proteome</keyword>
<feature type="compositionally biased region" description="Basic and acidic residues" evidence="7">
    <location>
        <begin position="972"/>
        <end position="1035"/>
    </location>
</feature>
<keyword evidence="2" id="KW-1003">Cell membrane</keyword>
<feature type="domain" description="PDZ" evidence="8">
    <location>
        <begin position="360"/>
        <end position="446"/>
    </location>
</feature>
<comment type="subcellular location">
    <subcellularLocation>
        <location evidence="1">Cell membrane</location>
    </subcellularLocation>
</comment>
<protein>
    <submittedName>
        <fullName evidence="11">Multiple PDZ domain protein</fullName>
    </submittedName>
</protein>
<feature type="domain" description="L27" evidence="9">
    <location>
        <begin position="3"/>
        <end position="63"/>
    </location>
</feature>
<evidence type="ECO:0000256" key="4">
    <source>
        <dbReference type="ARBA" id="ARBA00022737"/>
    </source>
</evidence>
<sequence length="1859" mass="201906">MADIMNTQRALAAVERLQARLKERGEAPTEEKLNLLKSVLQSPLFRQILLMQEAGQQGPYSHLRQQGSQIPRSQSMKDPRNAQYPETCSLAKNNRNHTGSLDPILTISDRRTQDDFDFVIRSLAQGRYVGHVELTKGPPGLGFSVVALKTEKNTGLGIFVEEIKQGGVAYRDGRLRQADQILAVDRQLFDSTVSQEHAVRVLQNATDKVKLTIARGPIPQLSTPQMNRTISLPKDLSKLTELNSLGYIQAIDLENDGTGLGFGIVGSESAGTMVKTIIPGGPADRDKRLRSGDLILRIGDTDLAGMGSEQVAQVLKQTSARVRLLIARDTAGNDLSHPVTQQRETRPAQYSEPEKDRTYDVWLTKNARGLGISVVRSSVSPGSDSSGIAVKSIEKGSAVDQYGQMHIGDHILSVDGQRLHGCSEQQAMLLLRQTGQTVSMRMLRMGSTPQPAPPLPAIPKPPRNAKAKDQNRKISFSTDHDEKMQNYCLSLKDRAVMINRSSSMEKRVTLTEAEVVQLRNRWQNNVGDQYEVKVVQVQKFAECSSLGVSLEAREGHHYFCSMLPEGPVGQSRRIQPGDELLEVNGISLRGETHKEVVSLLKELPLQVCLVCSHPVPPPNQSEEDEEEDLQLSLKELLNEFNEMVEQNCVSVTPKEAQDSGKVEGRSPLAMWETEVQTYKLLKGEAGLGFSILDYQDPEDPLKTVIVIRSLVPAGLAERDGRLLPGDRLMFVNDTDLRHASLEHAVQVLKTTPFGTIQIGVAKPLSCESNAPELPTETSRETQGTKTENDIRHMSALISNSIAVSDRQSPTSKSPPQKEKVKGQLGGMETAGRRYTATSRSSSFQRTISVVRGNTSLGMTVSALKDGSGIIIRSVVNGGSISQDGRLSVGDGIVAINGEATTDLDNAQARALLRRHSLLAPELSVTYVPAPLLDKHRATFVQSKQEDSSPSPLKKTAEPVRERDTDDSQTMTQRKEREGERIDGVRERDKQRIKEHVVDGQGKMRGEDKGRKGGEREGREVKNGEREQRDGEDREGSQLLKRCSKPRGVRLFRQSGGSLGISIAGGGKMANRLSNGEMRRGVFIKHIAEDSPAGRTGTIKTGDRILEVAGVDVRDATHEEVVEVIRRAGDSVEFLLQSPQESSTVTESREESSKTRTLSDSKESETQSSLFLRLSPANPFTPIPFKSPQAPGERVTIRPPRTAPTPLSLCPRPEGSHAHEQTKTLPDAPQTAPERPNMPAQFGPSCDEELAALWKRMLQRYGSLPGELLMIELTQGSEGLGLQLVGNKDGSRSTLSIYVGAMDPQGAAAADGRLKVGDELLEINGQILYGRSHQNAGTIISSAPAKVRIILIRGVQQPEKSSQSTAPATHGPAANHTPLSAPHEDSCWPPPPPPCSVTCDPLSCPIIPGCVTTIDLCRGLTGLGLSIVGGCNTALGVILIHEVNEGGAARRDGRLWPGDQILEVNGIDLRMATHEEALSVLRLSPQRVRLCVYRQQGGYVHRHVQEEPMSCRGQHGYTSEDMWDLLTVELKPSLAHGLGLSIVGKRDDTGVFVSELRRGGVAKADGRLMVGDQILSINGEDVRTVTEDYAKSLLQNCTKSVALEMARFKAVQHQQLGCQKGYADTLSNRHVSSSDHGLTQVDNRNNNHTSDESTDKRSVTLQKRGALESLGFSVSGGVGSLHGNIHISWMDPDGLAAQTQQLKVGDQIVSIGGRHTEGMSHAQVGALLRDASGTISLQVVSGVTGNRNEITKDQASASGLSENYTTHNHLSPTQCHSITLHRGASGLGFSIVGGIGSPHGDLPIYVKTIFPKGAAVEDGRLKHGDQILAVNGLNLVGVTHAEAVEILKRSRGHVVLTVLS</sequence>
<dbReference type="CDD" id="cd06672">
    <property type="entry name" value="PDZ8_MUPP1-PDZ7_PATJ-PDZ2_INAD-like"/>
    <property type="match status" value="1"/>
</dbReference>
<dbReference type="RefSeq" id="XP_042559025.1">
    <property type="nucleotide sequence ID" value="XM_042703091.1"/>
</dbReference>
<evidence type="ECO:0000256" key="6">
    <source>
        <dbReference type="SAM" id="Coils"/>
    </source>
</evidence>
<organism evidence="10 11">
    <name type="scientific">Clupea harengus</name>
    <name type="common">Atlantic herring</name>
    <dbReference type="NCBI Taxonomy" id="7950"/>
    <lineage>
        <taxon>Eukaryota</taxon>
        <taxon>Metazoa</taxon>
        <taxon>Chordata</taxon>
        <taxon>Craniata</taxon>
        <taxon>Vertebrata</taxon>
        <taxon>Euteleostomi</taxon>
        <taxon>Actinopterygii</taxon>
        <taxon>Neopterygii</taxon>
        <taxon>Teleostei</taxon>
        <taxon>Clupei</taxon>
        <taxon>Clupeiformes</taxon>
        <taxon>Clupeoidei</taxon>
        <taxon>Clupeidae</taxon>
        <taxon>Clupea</taxon>
    </lineage>
</organism>
<evidence type="ECO:0000256" key="7">
    <source>
        <dbReference type="SAM" id="MobiDB-lite"/>
    </source>
</evidence>
<evidence type="ECO:0000256" key="3">
    <source>
        <dbReference type="ARBA" id="ARBA00022553"/>
    </source>
</evidence>
<feature type="domain" description="PDZ" evidence="8">
    <location>
        <begin position="846"/>
        <end position="914"/>
    </location>
</feature>
<dbReference type="CDD" id="cd06673">
    <property type="entry name" value="PDZ10_MUPP1-PDZ8_PATJ-like"/>
    <property type="match status" value="1"/>
</dbReference>
<dbReference type="PANTHER" id="PTHR19964:SF10">
    <property type="entry name" value="MULTIPLE PDZ DOMAIN PROTEIN"/>
    <property type="match status" value="1"/>
</dbReference>
<evidence type="ECO:0000259" key="9">
    <source>
        <dbReference type="PROSITE" id="PS51022"/>
    </source>
</evidence>
<dbReference type="PROSITE" id="PS51022">
    <property type="entry name" value="L27"/>
    <property type="match status" value="1"/>
</dbReference>
<dbReference type="FunFam" id="2.30.42.10:FF:000038">
    <property type="entry name" value="Multiple PDZ domain protein isoform X1"/>
    <property type="match status" value="1"/>
</dbReference>
<feature type="region of interest" description="Disordered" evidence="7">
    <location>
        <begin position="766"/>
        <end position="788"/>
    </location>
</feature>
<feature type="domain" description="PDZ" evidence="8">
    <location>
        <begin position="1412"/>
        <end position="1495"/>
    </location>
</feature>
<keyword evidence="4" id="KW-0677">Repeat</keyword>
<feature type="compositionally biased region" description="Basic and acidic residues" evidence="7">
    <location>
        <begin position="1648"/>
        <end position="1657"/>
    </location>
</feature>
<feature type="compositionally biased region" description="Polar residues" evidence="7">
    <location>
        <begin position="940"/>
        <end position="950"/>
    </location>
</feature>
<evidence type="ECO:0000256" key="2">
    <source>
        <dbReference type="ARBA" id="ARBA00022475"/>
    </source>
</evidence>
<dbReference type="Pfam" id="PF00595">
    <property type="entry name" value="PDZ"/>
    <property type="match status" value="12"/>
</dbReference>
<evidence type="ECO:0000256" key="1">
    <source>
        <dbReference type="ARBA" id="ARBA00004236"/>
    </source>
</evidence>
<evidence type="ECO:0000256" key="5">
    <source>
        <dbReference type="ARBA" id="ARBA00023136"/>
    </source>
</evidence>
<dbReference type="FunFam" id="2.30.42.10:FF:000070">
    <property type="entry name" value="Multiple PDZ domain protein"/>
    <property type="match status" value="1"/>
</dbReference>
<feature type="domain" description="PDZ" evidence="8">
    <location>
        <begin position="1047"/>
        <end position="1139"/>
    </location>
</feature>
<dbReference type="CDD" id="cd06670">
    <property type="entry name" value="PDZ6_MUPP1-like"/>
    <property type="match status" value="1"/>
</dbReference>
<proteinExistence type="predicted"/>
<reference evidence="11" key="1">
    <citation type="submission" date="2025-08" db="UniProtKB">
        <authorList>
            <consortium name="RefSeq"/>
        </authorList>
    </citation>
    <scope>IDENTIFICATION</scope>
</reference>
<dbReference type="PROSITE" id="PS50106">
    <property type="entry name" value="PDZ"/>
    <property type="match status" value="12"/>
</dbReference>
<dbReference type="InterPro" id="IPR015132">
    <property type="entry name" value="L27_2"/>
</dbReference>
<feature type="compositionally biased region" description="Polar residues" evidence="7">
    <location>
        <begin position="61"/>
        <end position="74"/>
    </location>
</feature>
<feature type="domain" description="PDZ" evidence="8">
    <location>
        <begin position="1657"/>
        <end position="1742"/>
    </location>
</feature>
<feature type="region of interest" description="Disordered" evidence="7">
    <location>
        <begin position="446"/>
        <end position="471"/>
    </location>
</feature>
<feature type="domain" description="PDZ" evidence="8">
    <location>
        <begin position="674"/>
        <end position="752"/>
    </location>
</feature>
<gene>
    <name evidence="11" type="primary">si:dkey-92j12.5</name>
</gene>
<evidence type="ECO:0000313" key="10">
    <source>
        <dbReference type="Proteomes" id="UP000515152"/>
    </source>
</evidence>
<evidence type="ECO:0000259" key="8">
    <source>
        <dbReference type="PROSITE" id="PS50106"/>
    </source>
</evidence>
<feature type="region of interest" description="Disordered" evidence="7">
    <location>
        <begin position="1136"/>
        <end position="1240"/>
    </location>
</feature>
<feature type="compositionally biased region" description="Basic and acidic residues" evidence="7">
    <location>
        <begin position="1146"/>
        <end position="1164"/>
    </location>
</feature>
<feature type="region of interest" description="Disordered" evidence="7">
    <location>
        <begin position="333"/>
        <end position="355"/>
    </location>
</feature>
<feature type="region of interest" description="Disordered" evidence="7">
    <location>
        <begin position="940"/>
        <end position="1038"/>
    </location>
</feature>
<feature type="domain" description="PDZ" evidence="8">
    <location>
        <begin position="534"/>
        <end position="615"/>
    </location>
</feature>
<feature type="domain" description="PDZ" evidence="8">
    <location>
        <begin position="250"/>
        <end position="330"/>
    </location>
</feature>
<feature type="region of interest" description="Disordered" evidence="7">
    <location>
        <begin position="801"/>
        <end position="838"/>
    </location>
</feature>
<dbReference type="Pfam" id="PF09045">
    <property type="entry name" value="L27_2"/>
    <property type="match status" value="1"/>
</dbReference>
<dbReference type="PANTHER" id="PTHR19964">
    <property type="entry name" value="MULTIPLE PDZ DOMAIN PROTEIN"/>
    <property type="match status" value="1"/>
</dbReference>
<feature type="region of interest" description="Disordered" evidence="7">
    <location>
        <begin position="61"/>
        <end position="82"/>
    </location>
</feature>
<keyword evidence="6" id="KW-0175">Coiled coil</keyword>
<dbReference type="CDD" id="cd06667">
    <property type="entry name" value="PDZ2_MUPP1-like"/>
    <property type="match status" value="1"/>
</dbReference>
<feature type="compositionally biased region" description="Polar residues" evidence="7">
    <location>
        <begin position="1357"/>
        <end position="1366"/>
    </location>
</feature>
<feature type="compositionally biased region" description="Pro residues" evidence="7">
    <location>
        <begin position="450"/>
        <end position="462"/>
    </location>
</feature>
<dbReference type="GO" id="GO:0005886">
    <property type="term" value="C:plasma membrane"/>
    <property type="evidence" value="ECO:0007669"/>
    <property type="project" value="UniProtKB-SubCell"/>
</dbReference>